<dbReference type="WBParaSite" id="ACRNAN_Path_276.g1035.t1">
    <property type="protein sequence ID" value="ACRNAN_Path_276.g1035.t1"/>
    <property type="gene ID" value="ACRNAN_Path_276.g1035"/>
</dbReference>
<protein>
    <submittedName>
        <fullName evidence="2">SXP/RAL-2 family protein Ani s 5-like cation-binding domain-containing protein</fullName>
    </submittedName>
</protein>
<evidence type="ECO:0000313" key="2">
    <source>
        <dbReference type="WBParaSite" id="ACRNAN_Path_276.g1035.t1"/>
    </source>
</evidence>
<organism evidence="1 2">
    <name type="scientific">Acrobeloides nanus</name>
    <dbReference type="NCBI Taxonomy" id="290746"/>
    <lineage>
        <taxon>Eukaryota</taxon>
        <taxon>Metazoa</taxon>
        <taxon>Ecdysozoa</taxon>
        <taxon>Nematoda</taxon>
        <taxon>Chromadorea</taxon>
        <taxon>Rhabditida</taxon>
        <taxon>Tylenchina</taxon>
        <taxon>Cephalobomorpha</taxon>
        <taxon>Cephaloboidea</taxon>
        <taxon>Cephalobidae</taxon>
        <taxon>Acrobeloides</taxon>
    </lineage>
</organism>
<keyword evidence="1" id="KW-1185">Reference proteome</keyword>
<reference evidence="2" key="1">
    <citation type="submission" date="2022-11" db="UniProtKB">
        <authorList>
            <consortium name="WormBaseParasite"/>
        </authorList>
    </citation>
    <scope>IDENTIFICATION</scope>
</reference>
<proteinExistence type="predicted"/>
<sequence length="147" mass="17041">MKSYMKLTFIMAPFYPKLDDKSRNQFLSIAQNTSLTQDQLGEELVKWGKKLPQDLQKEVVKVGIKLLISLIQLQSQINHYKFSKEAQTYGNRLKAISNNTNITIIESEKRISDVINSASPKIQQELAKFEFWMEREFDNIVLNIGNN</sequence>
<name>A0A914C4S2_9BILA</name>
<dbReference type="AlphaFoldDB" id="A0A914C4S2"/>
<accession>A0A914C4S2</accession>
<evidence type="ECO:0000313" key="1">
    <source>
        <dbReference type="Proteomes" id="UP000887540"/>
    </source>
</evidence>
<dbReference type="Proteomes" id="UP000887540">
    <property type="component" value="Unplaced"/>
</dbReference>